<organism evidence="1 2">
    <name type="scientific">Streptomyces europaeiscabiei</name>
    <dbReference type="NCBI Taxonomy" id="146819"/>
    <lineage>
        <taxon>Bacteria</taxon>
        <taxon>Bacillati</taxon>
        <taxon>Actinomycetota</taxon>
        <taxon>Actinomycetes</taxon>
        <taxon>Kitasatosporales</taxon>
        <taxon>Streptomycetaceae</taxon>
        <taxon>Streptomyces</taxon>
    </lineage>
</organism>
<accession>A0ABU4NUW6</accession>
<name>A0ABU4NUW6_9ACTN</name>
<evidence type="ECO:0000313" key="2">
    <source>
        <dbReference type="Proteomes" id="UP001271274"/>
    </source>
</evidence>
<protein>
    <recommendedName>
        <fullName evidence="3">Transposase</fullName>
    </recommendedName>
</protein>
<evidence type="ECO:0008006" key="3">
    <source>
        <dbReference type="Google" id="ProtNLM"/>
    </source>
</evidence>
<sequence length="50" mass="5719">MVATRSVAVSFRRSRTLLVRLTHFAVLSDGTKIDSPRLLRRAEKKPNPNR</sequence>
<reference evidence="1 2" key="1">
    <citation type="journal article" date="2023" name="Microb. Genom.">
        <title>Mesoterricola silvestris gen. nov., sp. nov., Mesoterricola sediminis sp. nov., Geothrix oryzae sp. nov., Geothrix edaphica sp. nov., Geothrix rubra sp. nov., and Geothrix limicola sp. nov., six novel members of Acidobacteriota isolated from soils.</title>
        <authorList>
            <person name="Weisberg A.J."/>
            <person name="Pearce E."/>
            <person name="Kramer C.G."/>
            <person name="Chang J.H."/>
            <person name="Clarke C.R."/>
        </authorList>
    </citation>
    <scope>NUCLEOTIDE SEQUENCE [LARGE SCALE GENOMIC DNA]</scope>
    <source>
        <strain evidence="1 2">ID09-01A</strain>
    </source>
</reference>
<keyword evidence="2" id="KW-1185">Reference proteome</keyword>
<evidence type="ECO:0000313" key="1">
    <source>
        <dbReference type="EMBL" id="MDX3705634.1"/>
    </source>
</evidence>
<dbReference type="EMBL" id="JARAYU010000020">
    <property type="protein sequence ID" value="MDX3705634.1"/>
    <property type="molecule type" value="Genomic_DNA"/>
</dbReference>
<dbReference type="Proteomes" id="UP001271274">
    <property type="component" value="Unassembled WGS sequence"/>
</dbReference>
<dbReference type="RefSeq" id="WP_199845817.1">
    <property type="nucleotide sequence ID" value="NZ_JARAUS010000003.1"/>
</dbReference>
<gene>
    <name evidence="1" type="ORF">PV662_38990</name>
</gene>
<proteinExistence type="predicted"/>
<comment type="caution">
    <text evidence="1">The sequence shown here is derived from an EMBL/GenBank/DDBJ whole genome shotgun (WGS) entry which is preliminary data.</text>
</comment>